<sequence>MGYLNQTIRWNPVSSNKAQPQSVYLLVTGFALGSLRRPSTLSQELTFTEG</sequence>
<comment type="caution">
    <text evidence="1">The sequence shown here is derived from an EMBL/GenBank/DDBJ whole genome shotgun (WGS) entry which is preliminary data.</text>
</comment>
<keyword evidence="2" id="KW-1185">Reference proteome</keyword>
<dbReference type="EMBL" id="JASNQZ010000012">
    <property type="protein sequence ID" value="KAL0948929.1"/>
    <property type="molecule type" value="Genomic_DNA"/>
</dbReference>
<name>A0ABR3J029_9AGAR</name>
<dbReference type="Proteomes" id="UP001556367">
    <property type="component" value="Unassembled WGS sequence"/>
</dbReference>
<evidence type="ECO:0000313" key="2">
    <source>
        <dbReference type="Proteomes" id="UP001556367"/>
    </source>
</evidence>
<gene>
    <name evidence="1" type="ORF">HGRIS_009037</name>
</gene>
<proteinExistence type="predicted"/>
<reference evidence="2" key="1">
    <citation type="submission" date="2024-06" db="EMBL/GenBank/DDBJ databases">
        <title>Multi-omics analyses provide insights into the biosynthesis of the anticancer antibiotic pleurotin in Hohenbuehelia grisea.</title>
        <authorList>
            <person name="Weaver J.A."/>
            <person name="Alberti F."/>
        </authorList>
    </citation>
    <scope>NUCLEOTIDE SEQUENCE [LARGE SCALE GENOMIC DNA]</scope>
    <source>
        <strain evidence="2">T-177</strain>
    </source>
</reference>
<protein>
    <submittedName>
        <fullName evidence="1">Uncharacterized protein</fullName>
    </submittedName>
</protein>
<evidence type="ECO:0000313" key="1">
    <source>
        <dbReference type="EMBL" id="KAL0948929.1"/>
    </source>
</evidence>
<organism evidence="1 2">
    <name type="scientific">Hohenbuehelia grisea</name>
    <dbReference type="NCBI Taxonomy" id="104357"/>
    <lineage>
        <taxon>Eukaryota</taxon>
        <taxon>Fungi</taxon>
        <taxon>Dikarya</taxon>
        <taxon>Basidiomycota</taxon>
        <taxon>Agaricomycotina</taxon>
        <taxon>Agaricomycetes</taxon>
        <taxon>Agaricomycetidae</taxon>
        <taxon>Agaricales</taxon>
        <taxon>Pleurotineae</taxon>
        <taxon>Pleurotaceae</taxon>
        <taxon>Hohenbuehelia</taxon>
    </lineage>
</organism>
<accession>A0ABR3J029</accession>